<proteinExistence type="predicted"/>
<evidence type="ECO:0000256" key="1">
    <source>
        <dbReference type="SAM" id="MobiDB-lite"/>
    </source>
</evidence>
<feature type="compositionally biased region" description="Acidic residues" evidence="1">
    <location>
        <begin position="502"/>
        <end position="512"/>
    </location>
</feature>
<dbReference type="OrthoDB" id="3595585at2759"/>
<evidence type="ECO:0008006" key="4">
    <source>
        <dbReference type="Google" id="ProtNLM"/>
    </source>
</evidence>
<feature type="region of interest" description="Disordered" evidence="1">
    <location>
        <begin position="548"/>
        <end position="570"/>
    </location>
</feature>
<feature type="region of interest" description="Disordered" evidence="1">
    <location>
        <begin position="261"/>
        <end position="530"/>
    </location>
</feature>
<feature type="compositionally biased region" description="Basic and acidic residues" evidence="1">
    <location>
        <begin position="196"/>
        <end position="227"/>
    </location>
</feature>
<feature type="compositionally biased region" description="Basic and acidic residues" evidence="1">
    <location>
        <begin position="161"/>
        <end position="184"/>
    </location>
</feature>
<feature type="compositionally biased region" description="Polar residues" evidence="1">
    <location>
        <begin position="389"/>
        <end position="410"/>
    </location>
</feature>
<reference evidence="2" key="1">
    <citation type="submission" date="2022-10" db="EMBL/GenBank/DDBJ databases">
        <title>Tapping the CABI collections for fungal endophytes: first genome assemblies for Collariella, Neodidymelliopsis, Ascochyta clinopodiicola, Didymella pomorum, Didymosphaeria variabile, Neocosmospora piperis and Neocucurbitaria cava.</title>
        <authorList>
            <person name="Hill R."/>
        </authorList>
    </citation>
    <scope>NUCLEOTIDE SEQUENCE</scope>
    <source>
        <strain evidence="2">IMI 356814</strain>
    </source>
</reference>
<dbReference type="AlphaFoldDB" id="A0A9W8YJU2"/>
<feature type="compositionally biased region" description="Basic residues" evidence="1">
    <location>
        <begin position="151"/>
        <end position="160"/>
    </location>
</feature>
<feature type="compositionally biased region" description="Basic residues" evidence="1">
    <location>
        <begin position="548"/>
        <end position="559"/>
    </location>
</feature>
<feature type="compositionally biased region" description="Low complexity" evidence="1">
    <location>
        <begin position="325"/>
        <end position="338"/>
    </location>
</feature>
<feature type="compositionally biased region" description="Basic residues" evidence="1">
    <location>
        <begin position="116"/>
        <end position="125"/>
    </location>
</feature>
<evidence type="ECO:0000313" key="2">
    <source>
        <dbReference type="EMBL" id="KAJ4377835.1"/>
    </source>
</evidence>
<feature type="compositionally biased region" description="Low complexity" evidence="1">
    <location>
        <begin position="513"/>
        <end position="522"/>
    </location>
</feature>
<feature type="compositionally biased region" description="Basic and acidic residues" evidence="1">
    <location>
        <begin position="275"/>
        <end position="284"/>
    </location>
</feature>
<dbReference type="SUPFAM" id="SSF54928">
    <property type="entry name" value="RNA-binding domain, RBD"/>
    <property type="match status" value="1"/>
</dbReference>
<sequence>MPGAQASNPTEPQDENKTVRLHITPLRPELLKVYLAPSVLPSAQNISYHTVETFPEKGFGYVDLPEAEAQKLKKKLNGTTLRGSKVRIEMAKSEKRKAREEADAAKENAEADRPSKRVKKEKRKKDLGVLDGVELPDDRKVKRGWTEPPSKNKKERKEKKDKKDKDKAREQKHSKYTKEPELLFKAKLTPVAAAEVAHKEKSKEKKEKKEKNKSKSREMVIHEFEKNTKTPSFLKETKVTTTKKPAVDYVNGVGWVDEDGTVVEPETGRAKHRRALELVDKPTEAQKAWIDGLALPQSSTSETKKSKKEKKDTPPPSSEEDDESSVVSSSSEDASSSESEAESEAESAVSSPQPDANGTRTPEKQQALPSEEKDVHPLEALFKRPKSTPDATSTPAKKLTPLNTSFSFFDSNEENTEVNGEPVENVPTTPFTEKDLEWRGLRSAAPTPDTAAIGRRFSFDWRKGSQEAEDDEEMEDVDPDAEQQLSQNTKANAAAKHLPGVTEEDENEDAEAGAEQQATGADEQPESEFRKWFWENRGDLNRAWKKRRRDALKVKRHTENKRMTGGRRVD</sequence>
<feature type="compositionally biased region" description="Acidic residues" evidence="1">
    <location>
        <begin position="467"/>
        <end position="481"/>
    </location>
</feature>
<feature type="region of interest" description="Disordered" evidence="1">
    <location>
        <begin position="87"/>
        <end position="227"/>
    </location>
</feature>
<feature type="compositionally biased region" description="Basic and acidic residues" evidence="1">
    <location>
        <begin position="457"/>
        <end position="466"/>
    </location>
</feature>
<dbReference type="Proteomes" id="UP001140560">
    <property type="component" value="Unassembled WGS sequence"/>
</dbReference>
<accession>A0A9W8YJU2</accession>
<evidence type="ECO:0000313" key="3">
    <source>
        <dbReference type="Proteomes" id="UP001140560"/>
    </source>
</evidence>
<comment type="caution">
    <text evidence="2">The sequence shown here is derived from an EMBL/GenBank/DDBJ whole genome shotgun (WGS) entry which is preliminary data.</text>
</comment>
<keyword evidence="3" id="KW-1185">Reference proteome</keyword>
<protein>
    <recommendedName>
        <fullName evidence="4">RRM domain-containing protein</fullName>
    </recommendedName>
</protein>
<dbReference type="GO" id="GO:0003676">
    <property type="term" value="F:nucleic acid binding"/>
    <property type="evidence" value="ECO:0007669"/>
    <property type="project" value="InterPro"/>
</dbReference>
<name>A0A9W8YJU2_9PLEO</name>
<feature type="compositionally biased region" description="Basic and acidic residues" evidence="1">
    <location>
        <begin position="87"/>
        <end position="115"/>
    </location>
</feature>
<dbReference type="Gene3D" id="3.30.70.330">
    <property type="match status" value="1"/>
</dbReference>
<organism evidence="2 3">
    <name type="scientific">Neocucurbitaria cava</name>
    <dbReference type="NCBI Taxonomy" id="798079"/>
    <lineage>
        <taxon>Eukaryota</taxon>
        <taxon>Fungi</taxon>
        <taxon>Dikarya</taxon>
        <taxon>Ascomycota</taxon>
        <taxon>Pezizomycotina</taxon>
        <taxon>Dothideomycetes</taxon>
        <taxon>Pleosporomycetidae</taxon>
        <taxon>Pleosporales</taxon>
        <taxon>Pleosporineae</taxon>
        <taxon>Cucurbitariaceae</taxon>
        <taxon>Neocucurbitaria</taxon>
    </lineage>
</organism>
<dbReference type="InterPro" id="IPR035979">
    <property type="entry name" value="RBD_domain_sf"/>
</dbReference>
<dbReference type="InterPro" id="IPR012677">
    <property type="entry name" value="Nucleotide-bd_a/b_plait_sf"/>
</dbReference>
<gene>
    <name evidence="2" type="ORF">N0V83_000665</name>
</gene>
<dbReference type="EMBL" id="JAPEUY010000001">
    <property type="protein sequence ID" value="KAJ4377835.1"/>
    <property type="molecule type" value="Genomic_DNA"/>
</dbReference>